<keyword evidence="3" id="KW-0238">DNA-binding</keyword>
<keyword evidence="7" id="KW-1185">Reference proteome</keyword>
<dbReference type="CDD" id="cd06171">
    <property type="entry name" value="Sigma70_r4"/>
    <property type="match status" value="1"/>
</dbReference>
<sequence>MMELVNQRAYKESKEFREFVITYEKALNTPVIRAFLEDEQHMKLLIKSIDEPTTKNKEAVNESFRTFYMELRLVKYLSQLIHFYSIDVSKRYRRHFARHSYVMDQPLSDDHSLYLHDVLESKDPSVESLVTEGGQHLEEVIESPALYKQFLKLSNKQKQVLNLYFVEGLSHKVIAKRLGSTPQNVSQIATRALLKLRTAIDQEDKHE</sequence>
<proteinExistence type="predicted"/>
<dbReference type="EMBL" id="JBCITK010000001">
    <property type="protein sequence ID" value="MEN0641837.1"/>
    <property type="molecule type" value="Genomic_DNA"/>
</dbReference>
<evidence type="ECO:0000259" key="5">
    <source>
        <dbReference type="Pfam" id="PF04545"/>
    </source>
</evidence>
<dbReference type="PANTHER" id="PTHR30385">
    <property type="entry name" value="SIGMA FACTOR F FLAGELLAR"/>
    <property type="match status" value="1"/>
</dbReference>
<feature type="domain" description="RNA polymerase sigma-70 region 4" evidence="5">
    <location>
        <begin position="152"/>
        <end position="197"/>
    </location>
</feature>
<dbReference type="SUPFAM" id="SSF88659">
    <property type="entry name" value="Sigma3 and sigma4 domains of RNA polymerase sigma factors"/>
    <property type="match status" value="1"/>
</dbReference>
<gene>
    <name evidence="6" type="ORF">MKY91_01495</name>
</gene>
<dbReference type="Proteomes" id="UP001418796">
    <property type="component" value="Unassembled WGS sequence"/>
</dbReference>
<accession>A0ABU9VDY3</accession>
<dbReference type="Pfam" id="PF04545">
    <property type="entry name" value="Sigma70_r4"/>
    <property type="match status" value="1"/>
</dbReference>
<comment type="caution">
    <text evidence="6">The sequence shown here is derived from an EMBL/GenBank/DDBJ whole genome shotgun (WGS) entry which is preliminary data.</text>
</comment>
<dbReference type="InterPro" id="IPR013324">
    <property type="entry name" value="RNA_pol_sigma_r3/r4-like"/>
</dbReference>
<evidence type="ECO:0000256" key="1">
    <source>
        <dbReference type="ARBA" id="ARBA00023015"/>
    </source>
</evidence>
<keyword evidence="1" id="KW-0805">Transcription regulation</keyword>
<dbReference type="InterPro" id="IPR014284">
    <property type="entry name" value="RNA_pol_sigma-70_dom"/>
</dbReference>
<dbReference type="NCBIfam" id="TIGR02937">
    <property type="entry name" value="sigma70-ECF"/>
    <property type="match status" value="1"/>
</dbReference>
<reference evidence="6 7" key="1">
    <citation type="submission" date="2024-03" db="EMBL/GenBank/DDBJ databases">
        <title>Bacilli Hybrid Assemblies.</title>
        <authorList>
            <person name="Kovac J."/>
        </authorList>
    </citation>
    <scope>NUCLEOTIDE SEQUENCE [LARGE SCALE GENOMIC DNA]</scope>
    <source>
        <strain evidence="6 7">FSL R7-0666</strain>
    </source>
</reference>
<keyword evidence="2" id="KW-0731">Sigma factor</keyword>
<protein>
    <submittedName>
        <fullName evidence="6">Sigma-70 family RNA polymerase sigma factor</fullName>
    </submittedName>
</protein>
<dbReference type="RefSeq" id="WP_343129019.1">
    <property type="nucleotide sequence ID" value="NZ_JBCITK010000001.1"/>
</dbReference>
<evidence type="ECO:0000313" key="6">
    <source>
        <dbReference type="EMBL" id="MEN0641837.1"/>
    </source>
</evidence>
<evidence type="ECO:0000256" key="2">
    <source>
        <dbReference type="ARBA" id="ARBA00023082"/>
    </source>
</evidence>
<organism evidence="6 7">
    <name type="scientific">Alkalicoccobacillus gibsonii</name>
    <dbReference type="NCBI Taxonomy" id="79881"/>
    <lineage>
        <taxon>Bacteria</taxon>
        <taxon>Bacillati</taxon>
        <taxon>Bacillota</taxon>
        <taxon>Bacilli</taxon>
        <taxon>Bacillales</taxon>
        <taxon>Bacillaceae</taxon>
        <taxon>Alkalicoccobacillus</taxon>
    </lineage>
</organism>
<dbReference type="Gene3D" id="1.20.140.160">
    <property type="match status" value="1"/>
</dbReference>
<name>A0ABU9VDY3_9BACI</name>
<dbReference type="InterPro" id="IPR007630">
    <property type="entry name" value="RNA_pol_sigma70_r4"/>
</dbReference>
<keyword evidence="4" id="KW-0804">Transcription</keyword>
<evidence type="ECO:0000313" key="7">
    <source>
        <dbReference type="Proteomes" id="UP001418796"/>
    </source>
</evidence>
<evidence type="ECO:0000256" key="4">
    <source>
        <dbReference type="ARBA" id="ARBA00023163"/>
    </source>
</evidence>
<evidence type="ECO:0000256" key="3">
    <source>
        <dbReference type="ARBA" id="ARBA00023125"/>
    </source>
</evidence>